<reference evidence="4 5" key="1">
    <citation type="submission" date="2020-08" db="EMBL/GenBank/DDBJ databases">
        <title>Sequencing the genomes of 1000 actinobacteria strains.</title>
        <authorList>
            <person name="Klenk H.-P."/>
        </authorList>
    </citation>
    <scope>NUCLEOTIDE SEQUENCE [LARGE SCALE GENOMIC DNA]</scope>
    <source>
        <strain evidence="4 5">DSM 45272</strain>
    </source>
</reference>
<dbReference type="Pfam" id="PF05901">
    <property type="entry name" value="Excalibur"/>
    <property type="match status" value="1"/>
</dbReference>
<evidence type="ECO:0000259" key="2">
    <source>
        <dbReference type="SMART" id="SM00318"/>
    </source>
</evidence>
<evidence type="ECO:0000313" key="4">
    <source>
        <dbReference type="EMBL" id="MBB5854287.1"/>
    </source>
</evidence>
<feature type="domain" description="Excalibur calcium-binding" evidence="3">
    <location>
        <begin position="243"/>
        <end position="279"/>
    </location>
</feature>
<feature type="region of interest" description="Disordered" evidence="1">
    <location>
        <begin position="40"/>
        <end position="67"/>
    </location>
</feature>
<feature type="domain" description="TNase-like" evidence="2">
    <location>
        <begin position="67"/>
        <end position="191"/>
    </location>
</feature>
<gene>
    <name evidence="4" type="ORF">HDA45_004374</name>
</gene>
<feature type="region of interest" description="Disordered" evidence="1">
    <location>
        <begin position="259"/>
        <end position="279"/>
    </location>
</feature>
<dbReference type="RefSeq" id="WP_184898173.1">
    <property type="nucleotide sequence ID" value="NZ_JACHMX010000001.1"/>
</dbReference>
<dbReference type="Proteomes" id="UP000580861">
    <property type="component" value="Unassembled WGS sequence"/>
</dbReference>
<keyword evidence="4" id="KW-0255">Endonuclease</keyword>
<keyword evidence="4" id="KW-0540">Nuclease</keyword>
<dbReference type="InterPro" id="IPR016071">
    <property type="entry name" value="Staphylococal_nuclease_OB-fold"/>
</dbReference>
<evidence type="ECO:0000313" key="5">
    <source>
        <dbReference type="Proteomes" id="UP000580861"/>
    </source>
</evidence>
<sequence length="279" mass="28757">MRTDPTERPSREKRMPRWMMIVLAAFSVLFVLGAVFGKTPQPQQEPPAAAAVRVEQTPSPATSSSAAPNTYRVAEVMDAGTIKVTGPGGEKIIHVLGLTTPPSTNGCFATETVTWAKNTLAGQEVVIQAVSDDAGVALASVSMVNGGDYSTTALKAGYAKYASKAVEKTVGVALQAAEDAARTAGNGLWGPPCLGKIDTPPTSVAPPQQPVAAPPTTTRAEPTTKKTTPPPAAEEPDPPKAAYYPNCAAARAAGAAPLYAGQPGYSRKLDRDGDGVACE</sequence>
<feature type="region of interest" description="Disordered" evidence="1">
    <location>
        <begin position="194"/>
        <end position="243"/>
    </location>
</feature>
<dbReference type="InterPro" id="IPR035437">
    <property type="entry name" value="SNase_OB-fold_sf"/>
</dbReference>
<accession>A0A841B4P8</accession>
<feature type="compositionally biased region" description="Basic and acidic residues" evidence="1">
    <location>
        <begin position="267"/>
        <end position="279"/>
    </location>
</feature>
<dbReference type="Pfam" id="PF00565">
    <property type="entry name" value="SNase"/>
    <property type="match status" value="1"/>
</dbReference>
<dbReference type="EMBL" id="JACHMX010000001">
    <property type="protein sequence ID" value="MBB5854287.1"/>
    <property type="molecule type" value="Genomic_DNA"/>
</dbReference>
<protein>
    <submittedName>
        <fullName evidence="4">Endonuclease YncB(Thermonuclease family)</fullName>
    </submittedName>
</protein>
<dbReference type="SUPFAM" id="SSF50199">
    <property type="entry name" value="Staphylococcal nuclease"/>
    <property type="match status" value="1"/>
</dbReference>
<dbReference type="InterPro" id="IPR008613">
    <property type="entry name" value="Excalibur_Ca-bd_domain"/>
</dbReference>
<dbReference type="Gene3D" id="2.40.50.90">
    <property type="match status" value="1"/>
</dbReference>
<organism evidence="4 5">
    <name type="scientific">Amycolatopsis umgeniensis</name>
    <dbReference type="NCBI Taxonomy" id="336628"/>
    <lineage>
        <taxon>Bacteria</taxon>
        <taxon>Bacillati</taxon>
        <taxon>Actinomycetota</taxon>
        <taxon>Actinomycetes</taxon>
        <taxon>Pseudonocardiales</taxon>
        <taxon>Pseudonocardiaceae</taxon>
        <taxon>Amycolatopsis</taxon>
    </lineage>
</organism>
<evidence type="ECO:0000256" key="1">
    <source>
        <dbReference type="SAM" id="MobiDB-lite"/>
    </source>
</evidence>
<dbReference type="AlphaFoldDB" id="A0A841B4P8"/>
<evidence type="ECO:0000259" key="3">
    <source>
        <dbReference type="SMART" id="SM00894"/>
    </source>
</evidence>
<dbReference type="SMART" id="SM00894">
    <property type="entry name" value="Excalibur"/>
    <property type="match status" value="1"/>
</dbReference>
<proteinExistence type="predicted"/>
<feature type="compositionally biased region" description="Pro residues" evidence="1">
    <location>
        <begin position="203"/>
        <end position="213"/>
    </location>
</feature>
<keyword evidence="5" id="KW-1185">Reference proteome</keyword>
<dbReference type="GO" id="GO:0004519">
    <property type="term" value="F:endonuclease activity"/>
    <property type="evidence" value="ECO:0007669"/>
    <property type="project" value="UniProtKB-KW"/>
</dbReference>
<dbReference type="SMART" id="SM00318">
    <property type="entry name" value="SNc"/>
    <property type="match status" value="1"/>
</dbReference>
<keyword evidence="4" id="KW-0378">Hydrolase</keyword>
<comment type="caution">
    <text evidence="4">The sequence shown here is derived from an EMBL/GenBank/DDBJ whole genome shotgun (WGS) entry which is preliminary data.</text>
</comment>
<name>A0A841B4P8_9PSEU</name>
<feature type="compositionally biased region" description="Low complexity" evidence="1">
    <location>
        <begin position="214"/>
        <end position="227"/>
    </location>
</feature>